<evidence type="ECO:0000313" key="2">
    <source>
        <dbReference type="Proteomes" id="UP000682645"/>
    </source>
</evidence>
<accession>A0A411HBA6</accession>
<organism evidence="1 2">
    <name type="scientific">Homarus gammarus nudivirus</name>
    <dbReference type="NCBI Taxonomy" id="2509616"/>
    <lineage>
        <taxon>Viruses</taxon>
        <taxon>Viruses incertae sedis</taxon>
        <taxon>Naldaviricetes</taxon>
        <taxon>Lefavirales</taxon>
        <taxon>Nudiviridae</taxon>
        <taxon>Gammanudivirus</taxon>
        <taxon>Gammanudivirus hogammari</taxon>
    </lineage>
</organism>
<dbReference type="Proteomes" id="UP000682645">
    <property type="component" value="Segment"/>
</dbReference>
<sequence>MGITEDDITQSIKAIQNKLSEIQVNNAQATTHIGLLMDTTGSMASSITAVLQQTADLLTFSKVLNFEITIVEYKDADTVPPIIIHNTDFEKNISHMSAYGGGIHGEEFGQIAVHLLHNIHMKKFKHNYAKIPLIMINISDEKIRPIQSTRNCKCKYCDQCIQDLWAHSLGYNTEYTTLLEENKYCCMLNLQITTRRDTRDKILMHTKLPYLLTELVMPCNIINATLQFFWFVCMFRLNSDARKNYKRFEKELVHTSTYVDYLDQFYIFKKTKIDSFRTYKISYADNNIDDCITNCTEFRTLLLKLFSSDTTSEILFPFLKVFYPYVKNHPLTKTQAQLYFGRPNSAIKKIKNEYFNISCTPTHLCLDCLEVEAELPIDHMWYYYTPNPITIESFEMLISEDEFIRLERALSTVQYINRKPKNVKGNQIRKAINEDGNLDPLKAVELISHKRITPQSRQHQLVCLLVQKIHNVQIPIDFEKLLFTEGTTLHPLIGNWYYCNFLQQFPNMPDQYKTILSNMMDMIQKKWKFCFNTTISYNIENYYYALASTNGFLYCQHCSDVHASGYYNKGLAVQQQVSNYQEYQNYKSYCSRMHCPYALYGTKKDMDNTYRRFFCCSICSKLYYVERLNRKVINGEMEPKCPDCVNEDTYYCTKHNHIFWGNYISCPLCDNDHQKVILTNNRLNTKIKFGDLLNSEQRKSLIDINYNGTVKSSDDAIASPYKMYKKLQINMTIANSDIFWVQPHTNIKIPVNFVDQLDKIRNVAVTTIFRDLTNNVETSCAVCYEVKNLKSVCKWCNSYICSVCLTKLIDQKILYLTNANCSISSSKWAVMQCIKCRNPFDWKKYYRYGKNLSVAASSNMAVKLCSTCKDVFVYMPIIQNTCCIIADNDTEELLQIQCSSCVAKQQQQPQPQITGTNNIIPLIRFIGNYENDIPNIASKYSQDDHFLVNDMRSTTTKPVSLTYQKMMEYLHNTVNAYEYRNKIPTTQTCPVCSRHIIKLGDCNDMSCFCGQTFCWICKRLHCNSHKSDYSGDYETCFQVVHEGLALVRLYLNIKEDGDSSDYESDY</sequence>
<reference evidence="1" key="1">
    <citation type="journal article" date="2019" name="Sci. Rep.">
        <title>The first clawed lobster virus Homarus gammarus nudivirus (HgNV n. sp.) expands the diversity of the Nudiviridae.</title>
        <authorList>
            <person name="Holt C.C."/>
            <person name="Stone M."/>
            <person name="Bass D."/>
            <person name="Bateman K.S."/>
            <person name="van Aerle R."/>
            <person name="Daniels C.L."/>
            <person name="van der Giezen M."/>
            <person name="Ross S.H."/>
            <person name="Hooper C."/>
            <person name="Stentiford G.D."/>
        </authorList>
    </citation>
    <scope>NUCLEOTIDE SEQUENCE</scope>
    <source>
        <strain evidence="1">52S104HLG2</strain>
    </source>
</reference>
<dbReference type="SUPFAM" id="SSF57850">
    <property type="entry name" value="RING/U-box"/>
    <property type="match status" value="1"/>
</dbReference>
<keyword evidence="2" id="KW-1185">Reference proteome</keyword>
<dbReference type="Gene3D" id="1.20.120.1750">
    <property type="match status" value="1"/>
</dbReference>
<protein>
    <submittedName>
        <fullName evidence="1">Uncharacterized protein</fullName>
    </submittedName>
</protein>
<evidence type="ECO:0000313" key="1">
    <source>
        <dbReference type="EMBL" id="QBB28667.1"/>
    </source>
</evidence>
<dbReference type="EMBL" id="MK439999">
    <property type="protein sequence ID" value="QBB28667.1"/>
    <property type="molecule type" value="Genomic_DNA"/>
</dbReference>
<dbReference type="Pfam" id="PF26200">
    <property type="entry name" value="Rcat_RNF216"/>
    <property type="match status" value="1"/>
</dbReference>
<name>A0A411HBA6_9VIRU</name>
<proteinExistence type="predicted"/>
<gene>
    <name evidence="1" type="ORF">HgNV_062</name>
</gene>